<dbReference type="Proteomes" id="UP000050502">
    <property type="component" value="Unassembled WGS sequence"/>
</dbReference>
<reference evidence="18 20" key="1">
    <citation type="journal article" date="2015" name="Genome Announc.">
        <title>Draft Genome Sequence of a Heterotrophic Facultative Anaerobic Thermophilic Bacterium, Ardenticatena maritima Strain 110ST.</title>
        <authorList>
            <person name="Kawaichi S."/>
            <person name="Yoshida T."/>
            <person name="Sako Y."/>
            <person name="Nakamura R."/>
        </authorList>
    </citation>
    <scope>NUCLEOTIDE SEQUENCE [LARGE SCALE GENOMIC DNA]</scope>
    <source>
        <strain evidence="18 20">110S</strain>
    </source>
</reference>
<comment type="subunit">
    <text evidence="9">Homodimer.</text>
</comment>
<comment type="function">
    <text evidence="9">Catalyzes the NADPH-dependent reduction of glutamyl-tRNA(Glu) to glutamate 1-semialdehyde (GSA).</text>
</comment>
<dbReference type="InterPro" id="IPR006151">
    <property type="entry name" value="Shikm_DH/Glu-tRNA_Rdtase"/>
</dbReference>
<evidence type="ECO:0000256" key="9">
    <source>
        <dbReference type="HAMAP-Rule" id="MF_00087"/>
    </source>
</evidence>
<dbReference type="NCBIfam" id="TIGR01035">
    <property type="entry name" value="hemA"/>
    <property type="match status" value="1"/>
</dbReference>
<evidence type="ECO:0000259" key="17">
    <source>
        <dbReference type="Pfam" id="PF05201"/>
    </source>
</evidence>
<dbReference type="SUPFAM" id="SSF69075">
    <property type="entry name" value="Glutamyl tRNA-reductase dimerization domain"/>
    <property type="match status" value="1"/>
</dbReference>
<dbReference type="RefSeq" id="WP_054493488.1">
    <property type="nucleotide sequence ID" value="NZ_BBZA01000181.1"/>
</dbReference>
<protein>
    <recommendedName>
        <fullName evidence="8 9">Glutamyl-tRNA reductase</fullName>
        <shortName evidence="9">GluTR</shortName>
        <ecNumber evidence="3 9">1.2.1.70</ecNumber>
    </recommendedName>
</protein>
<comment type="caution">
    <text evidence="18">The sequence shown here is derived from an EMBL/GenBank/DDBJ whole genome shotgun (WGS) entry which is preliminary data.</text>
</comment>
<dbReference type="UniPathway" id="UPA00251">
    <property type="reaction ID" value="UER00316"/>
</dbReference>
<dbReference type="PATRIC" id="fig|872965.6.peg.3044"/>
<evidence type="ECO:0000256" key="3">
    <source>
        <dbReference type="ARBA" id="ARBA00012970"/>
    </source>
</evidence>
<sequence length="432" mass="47131">MPLFLLGLDHTTAPVEIRERLAFRETDIPQALQTLVASPAITEAALLSTCNRVEVVLYGDDPRAMEAAALGFLSAWHRLPRTHFVETTRSFIEDAAAEHLFRVAAGLESLVPGEKQILGQVKQAGQLARDAGTLGKMLTRLFDAAVACGRRVRHETEIARHPVSVSHAAVVLVREHLGDLEGRHVLLIGGGKMIEVAAKQLHDLGATHFTIANRTLARACELAQQWGGDARPLDAIPTALVEADVVISATAAPHLVVYAETVAAAMQQRQGRPLLLVDLAVPRDIDPLCADIDDVTLVDVDGLRDVVNRSMQLRLQAREEAAAIVREEVRAFMEWYAVQRVAPTLAALRQKADAIKQAELERALRRLGDVSPHERKVLETLVHNVVNKLLAAPTVQLRQRAVEGDGDLYAQVLSTLFELPQAEGSRASEQTV</sequence>
<comment type="pathway">
    <text evidence="1 9 14">Porphyrin-containing compound metabolism; protoporphyrin-IX biosynthesis; 5-aminolevulinate from L-glutamyl-tRNA(Glu): step 1/2.</text>
</comment>
<accession>A0A0N0RFP2</accession>
<feature type="binding site" evidence="9 11">
    <location>
        <position position="120"/>
    </location>
    <ligand>
        <name>substrate</name>
    </ligand>
</feature>
<dbReference type="InterPro" id="IPR036453">
    <property type="entry name" value="GluRdtase_dimer_dom_sf"/>
</dbReference>
<evidence type="ECO:0000256" key="10">
    <source>
        <dbReference type="PIRSR" id="PIRSR000445-1"/>
    </source>
</evidence>
<proteinExistence type="inferred from homology"/>
<evidence type="ECO:0000259" key="16">
    <source>
        <dbReference type="Pfam" id="PF01488"/>
    </source>
</evidence>
<evidence type="ECO:0000256" key="8">
    <source>
        <dbReference type="ARBA" id="ARBA00068659"/>
    </source>
</evidence>
<evidence type="ECO:0000313" key="21">
    <source>
        <dbReference type="Proteomes" id="UP000050502"/>
    </source>
</evidence>
<feature type="binding site" evidence="9 11">
    <location>
        <position position="109"/>
    </location>
    <ligand>
        <name>substrate</name>
    </ligand>
</feature>
<evidence type="ECO:0000256" key="4">
    <source>
        <dbReference type="ARBA" id="ARBA00022857"/>
    </source>
</evidence>
<evidence type="ECO:0000313" key="19">
    <source>
        <dbReference type="EMBL" id="KPL86956.1"/>
    </source>
</evidence>
<evidence type="ECO:0000256" key="14">
    <source>
        <dbReference type="RuleBase" id="RU000584"/>
    </source>
</evidence>
<dbReference type="SUPFAM" id="SSF51735">
    <property type="entry name" value="NAD(P)-binding Rossmann-fold domains"/>
    <property type="match status" value="1"/>
</dbReference>
<dbReference type="FunFam" id="3.40.50.720:FF:000031">
    <property type="entry name" value="Glutamyl-tRNA reductase"/>
    <property type="match status" value="1"/>
</dbReference>
<evidence type="ECO:0000313" key="20">
    <source>
        <dbReference type="Proteomes" id="UP000037784"/>
    </source>
</evidence>
<dbReference type="CDD" id="cd05213">
    <property type="entry name" value="NAD_bind_Glutamyl_tRNA_reduct"/>
    <property type="match status" value="1"/>
</dbReference>
<dbReference type="PANTHER" id="PTHR43013:SF1">
    <property type="entry name" value="GLUTAMYL-TRNA REDUCTASE"/>
    <property type="match status" value="1"/>
</dbReference>
<evidence type="ECO:0000256" key="5">
    <source>
        <dbReference type="ARBA" id="ARBA00023002"/>
    </source>
</evidence>
<feature type="binding site" evidence="9 12">
    <location>
        <begin position="189"/>
        <end position="194"/>
    </location>
    <ligand>
        <name>NADP(+)</name>
        <dbReference type="ChEBI" id="CHEBI:58349"/>
    </ligand>
</feature>
<keyword evidence="4 9" id="KW-0521">NADP</keyword>
<dbReference type="SUPFAM" id="SSF69742">
    <property type="entry name" value="Glutamyl tRNA-reductase catalytic, N-terminal domain"/>
    <property type="match status" value="1"/>
</dbReference>
<dbReference type="OrthoDB" id="110209at2"/>
<gene>
    <name evidence="9 18" type="primary">hemA</name>
    <name evidence="18" type="ORF">ARMA_2107</name>
    <name evidence="19" type="ORF">SE16_12870</name>
</gene>
<dbReference type="Pfam" id="PF01488">
    <property type="entry name" value="Shikimate_DH"/>
    <property type="match status" value="1"/>
</dbReference>
<feature type="active site" description="Nucleophile" evidence="9 10">
    <location>
        <position position="50"/>
    </location>
</feature>
<feature type="domain" description="Quinate/shikimate 5-dehydrogenase/glutamyl-tRNA reductase" evidence="16">
    <location>
        <begin position="172"/>
        <end position="306"/>
    </location>
</feature>
<comment type="similarity">
    <text evidence="2 9 14">Belongs to the glutamyl-tRNA reductase family.</text>
</comment>
<dbReference type="InterPro" id="IPR036291">
    <property type="entry name" value="NAD(P)-bd_dom_sf"/>
</dbReference>
<dbReference type="GO" id="GO:0050661">
    <property type="term" value="F:NADP binding"/>
    <property type="evidence" value="ECO:0007669"/>
    <property type="project" value="InterPro"/>
</dbReference>
<evidence type="ECO:0000256" key="12">
    <source>
        <dbReference type="PIRSR" id="PIRSR000445-3"/>
    </source>
</evidence>
<dbReference type="PANTHER" id="PTHR43013">
    <property type="entry name" value="GLUTAMYL-TRNA REDUCTASE"/>
    <property type="match status" value="1"/>
</dbReference>
<dbReference type="GO" id="GO:0008883">
    <property type="term" value="F:glutamyl-tRNA reductase activity"/>
    <property type="evidence" value="ECO:0007669"/>
    <property type="project" value="UniProtKB-UniRule"/>
</dbReference>
<feature type="binding site" evidence="9 11">
    <location>
        <begin position="114"/>
        <end position="116"/>
    </location>
    <ligand>
        <name>substrate</name>
    </ligand>
</feature>
<organism evidence="18 20">
    <name type="scientific">Ardenticatena maritima</name>
    <dbReference type="NCBI Taxonomy" id="872965"/>
    <lineage>
        <taxon>Bacteria</taxon>
        <taxon>Bacillati</taxon>
        <taxon>Chloroflexota</taxon>
        <taxon>Ardenticatenia</taxon>
        <taxon>Ardenticatenales</taxon>
        <taxon>Ardenticatenaceae</taxon>
        <taxon>Ardenticatena</taxon>
    </lineage>
</organism>
<dbReference type="FunCoup" id="A0A0N0RFP2">
    <property type="interactions" value="355"/>
</dbReference>
<evidence type="ECO:0000256" key="1">
    <source>
        <dbReference type="ARBA" id="ARBA00005059"/>
    </source>
</evidence>
<evidence type="ECO:0000313" key="18">
    <source>
        <dbReference type="EMBL" id="GAP63684.1"/>
    </source>
</evidence>
<keyword evidence="6 9" id="KW-0627">Porphyrin biosynthesis</keyword>
<dbReference type="EC" id="1.2.1.70" evidence="3 9"/>
<evidence type="ECO:0000256" key="11">
    <source>
        <dbReference type="PIRSR" id="PIRSR000445-2"/>
    </source>
</evidence>
<evidence type="ECO:0000256" key="2">
    <source>
        <dbReference type="ARBA" id="ARBA00005916"/>
    </source>
</evidence>
<feature type="domain" description="Tetrapyrrole biosynthesis glutamyl-tRNA reductase dimerisation" evidence="15">
    <location>
        <begin position="320"/>
        <end position="419"/>
    </location>
</feature>
<keyword evidence="5 9" id="KW-0560">Oxidoreductase</keyword>
<feature type="site" description="Important for activity" evidence="9 13">
    <location>
        <position position="99"/>
    </location>
</feature>
<comment type="catalytic activity">
    <reaction evidence="7 9 14">
        <text>(S)-4-amino-5-oxopentanoate + tRNA(Glu) + NADP(+) = L-glutamyl-tRNA(Glu) + NADPH + H(+)</text>
        <dbReference type="Rhea" id="RHEA:12344"/>
        <dbReference type="Rhea" id="RHEA-COMP:9663"/>
        <dbReference type="Rhea" id="RHEA-COMP:9680"/>
        <dbReference type="ChEBI" id="CHEBI:15378"/>
        <dbReference type="ChEBI" id="CHEBI:57501"/>
        <dbReference type="ChEBI" id="CHEBI:57783"/>
        <dbReference type="ChEBI" id="CHEBI:58349"/>
        <dbReference type="ChEBI" id="CHEBI:78442"/>
        <dbReference type="ChEBI" id="CHEBI:78520"/>
        <dbReference type="EC" id="1.2.1.70"/>
    </reaction>
</comment>
<evidence type="ECO:0000256" key="6">
    <source>
        <dbReference type="ARBA" id="ARBA00023244"/>
    </source>
</evidence>
<comment type="domain">
    <text evidence="9">Possesses an unusual extended V-shaped dimeric structure with each monomer consisting of three distinct domains arranged along a curved 'spinal' alpha-helix. The N-terminal catalytic domain specifically recognizes the glutamate moiety of the substrate. The second domain is the NADPH-binding domain, and the third C-terminal domain is responsible for dimerization.</text>
</comment>
<dbReference type="PIRSF" id="PIRSF000445">
    <property type="entry name" value="4pyrrol_synth_GluRdtase"/>
    <property type="match status" value="1"/>
</dbReference>
<dbReference type="STRING" id="872965.SE16_12870"/>
<dbReference type="Gene3D" id="3.40.50.720">
    <property type="entry name" value="NAD(P)-binding Rossmann-like Domain"/>
    <property type="match status" value="1"/>
</dbReference>
<dbReference type="HAMAP" id="MF_00087">
    <property type="entry name" value="Glu_tRNA_reductase"/>
    <property type="match status" value="1"/>
</dbReference>
<dbReference type="Pfam" id="PF05201">
    <property type="entry name" value="GlutR_N"/>
    <property type="match status" value="1"/>
</dbReference>
<dbReference type="EMBL" id="BBZA01000181">
    <property type="protein sequence ID" value="GAP63684.1"/>
    <property type="molecule type" value="Genomic_DNA"/>
</dbReference>
<feature type="binding site" evidence="9 11">
    <location>
        <begin position="49"/>
        <end position="52"/>
    </location>
    <ligand>
        <name>substrate</name>
    </ligand>
</feature>
<reference evidence="20" key="3">
    <citation type="submission" date="2015-08" db="EMBL/GenBank/DDBJ databases">
        <title>Draft Genome Sequence of a Heterotrophic Facultative Anaerobic Bacterium Ardenticatena maritima Strain 110S.</title>
        <authorList>
            <person name="Kawaichi S."/>
            <person name="Yoshida T."/>
            <person name="Sako Y."/>
            <person name="Nakamura R."/>
        </authorList>
    </citation>
    <scope>NUCLEOTIDE SEQUENCE [LARGE SCALE GENOMIC DNA]</scope>
    <source>
        <strain evidence="20">110S</strain>
    </source>
</reference>
<keyword evidence="20" id="KW-1185">Reference proteome</keyword>
<dbReference type="Proteomes" id="UP000037784">
    <property type="component" value="Unassembled WGS sequence"/>
</dbReference>
<dbReference type="Pfam" id="PF00745">
    <property type="entry name" value="GlutR_dimer"/>
    <property type="match status" value="1"/>
</dbReference>
<dbReference type="InterPro" id="IPR015895">
    <property type="entry name" value="4pyrrol_synth_GluRdtase_N"/>
</dbReference>
<evidence type="ECO:0000259" key="15">
    <source>
        <dbReference type="Pfam" id="PF00745"/>
    </source>
</evidence>
<dbReference type="InterPro" id="IPR015896">
    <property type="entry name" value="4pyrrol_synth_GluRdtase_dimer"/>
</dbReference>
<dbReference type="FunFam" id="3.30.460.30:FF:000001">
    <property type="entry name" value="Glutamyl-tRNA reductase"/>
    <property type="match status" value="1"/>
</dbReference>
<dbReference type="InterPro" id="IPR000343">
    <property type="entry name" value="4pyrrol_synth_GluRdtase"/>
</dbReference>
<dbReference type="EMBL" id="LGKN01000007">
    <property type="protein sequence ID" value="KPL86956.1"/>
    <property type="molecule type" value="Genomic_DNA"/>
</dbReference>
<dbReference type="AlphaFoldDB" id="A0A0N0RFP2"/>
<evidence type="ECO:0000256" key="13">
    <source>
        <dbReference type="PIRSR" id="PIRSR000445-4"/>
    </source>
</evidence>
<name>A0A0N0RFP2_9CHLR</name>
<feature type="domain" description="Glutamyl-tRNA reductase N-terminal" evidence="17">
    <location>
        <begin position="6"/>
        <end position="156"/>
    </location>
</feature>
<comment type="miscellaneous">
    <text evidence="9">During catalysis, the active site Cys acts as a nucleophile attacking the alpha-carbonyl group of tRNA-bound glutamate with the formation of a thioester intermediate between enzyme and glutamate, and the concomitant release of tRNA(Glu). The thioester intermediate is finally reduced by direct hydride transfer from NADPH, to form the product GSA.</text>
</comment>
<reference evidence="19 21" key="2">
    <citation type="submission" date="2015-07" db="EMBL/GenBank/DDBJ databases">
        <title>Whole genome sequence of Ardenticatena maritima DSM 23922.</title>
        <authorList>
            <person name="Hemp J."/>
            <person name="Ward L.M."/>
            <person name="Pace L.A."/>
            <person name="Fischer W.W."/>
        </authorList>
    </citation>
    <scope>NUCLEOTIDE SEQUENCE [LARGE SCALE GENOMIC DNA]</scope>
    <source>
        <strain evidence="19 21">110S</strain>
    </source>
</reference>
<dbReference type="GO" id="GO:0019353">
    <property type="term" value="P:protoporphyrinogen IX biosynthetic process from glutamate"/>
    <property type="evidence" value="ECO:0007669"/>
    <property type="project" value="TreeGrafter"/>
</dbReference>
<dbReference type="InParanoid" id="A0A0N0RFP2"/>
<dbReference type="InterPro" id="IPR036343">
    <property type="entry name" value="GluRdtase_N_sf"/>
</dbReference>
<evidence type="ECO:0000256" key="7">
    <source>
        <dbReference type="ARBA" id="ARBA00047464"/>
    </source>
</evidence>
<dbReference type="Gene3D" id="3.30.460.30">
    <property type="entry name" value="Glutamyl-tRNA reductase, N-terminal domain"/>
    <property type="match status" value="1"/>
</dbReference>